<gene>
    <name evidence="1" type="ORF">GCM10008932_11740</name>
</gene>
<keyword evidence="2" id="KW-1185">Reference proteome</keyword>
<name>A0ABN0XDB1_9LACT</name>
<comment type="caution">
    <text evidence="1">The sequence shown here is derived from an EMBL/GenBank/DDBJ whole genome shotgun (WGS) entry which is preliminary data.</text>
</comment>
<organism evidence="1 2">
    <name type="scientific">Alkalibacterium iburiense</name>
    <dbReference type="NCBI Taxonomy" id="290589"/>
    <lineage>
        <taxon>Bacteria</taxon>
        <taxon>Bacillati</taxon>
        <taxon>Bacillota</taxon>
        <taxon>Bacilli</taxon>
        <taxon>Lactobacillales</taxon>
        <taxon>Carnobacteriaceae</taxon>
        <taxon>Alkalibacterium</taxon>
    </lineage>
</organism>
<dbReference type="EMBL" id="BAAACW010000068">
    <property type="protein sequence ID" value="GAA0360756.1"/>
    <property type="molecule type" value="Genomic_DNA"/>
</dbReference>
<dbReference type="InterPro" id="IPR021530">
    <property type="entry name" value="AllH-like"/>
</dbReference>
<accession>A0ABN0XDB1</accession>
<dbReference type="RefSeq" id="WP_343754697.1">
    <property type="nucleotide sequence ID" value="NZ_BAAACW010000068.1"/>
</dbReference>
<evidence type="ECO:0000313" key="1">
    <source>
        <dbReference type="EMBL" id="GAA0360756.1"/>
    </source>
</evidence>
<evidence type="ECO:0000313" key="2">
    <source>
        <dbReference type="Proteomes" id="UP001501166"/>
    </source>
</evidence>
<proteinExistence type="predicted"/>
<sequence>MRIAINHMDKRLKKTLAESTTVNLTGEIISIFDKVINIELVYPSCLVAIAIDSVISSPYMMKTKEHKGFSDLNKKINIGDSVCFNENNSATIDIFTLDYSYADTWDSSINITPSDKNMIRNKYNHLKNYLSDFGKTGGILTAFLMIEEDNYQITPRIYDSYFKLLLDQLEQKMTFDNLQQFIGLGVGLTPSGDDFITGLLSVLYCYAKNQSKVGELFHSLKKFNFRNKTTHVGYYMISNVLTGEINTVLRDYIILEIDNKRRNEKLIDSILNIGSTSGTDMLVGVCFGLKYLIKEKKGRT</sequence>
<protein>
    <recommendedName>
        <fullName evidence="3">DUF2877 domain-containing protein</fullName>
    </recommendedName>
</protein>
<evidence type="ECO:0008006" key="3">
    <source>
        <dbReference type="Google" id="ProtNLM"/>
    </source>
</evidence>
<reference evidence="1 2" key="1">
    <citation type="journal article" date="2019" name="Int. J. Syst. Evol. Microbiol.">
        <title>The Global Catalogue of Microorganisms (GCM) 10K type strain sequencing project: providing services to taxonomists for standard genome sequencing and annotation.</title>
        <authorList>
            <consortium name="The Broad Institute Genomics Platform"/>
            <consortium name="The Broad Institute Genome Sequencing Center for Infectious Disease"/>
            <person name="Wu L."/>
            <person name="Ma J."/>
        </authorList>
    </citation>
    <scope>NUCLEOTIDE SEQUENCE [LARGE SCALE GENOMIC DNA]</scope>
    <source>
        <strain evidence="1 2">JCM 12662</strain>
    </source>
</reference>
<dbReference type="Proteomes" id="UP001501166">
    <property type="component" value="Unassembled WGS sequence"/>
</dbReference>
<dbReference type="Pfam" id="PF11392">
    <property type="entry name" value="AllH"/>
    <property type="match status" value="1"/>
</dbReference>